<dbReference type="AlphaFoldDB" id="A0A225WCS5"/>
<organism evidence="2 3">
    <name type="scientific">Phytophthora megakarya</name>
    <dbReference type="NCBI Taxonomy" id="4795"/>
    <lineage>
        <taxon>Eukaryota</taxon>
        <taxon>Sar</taxon>
        <taxon>Stramenopiles</taxon>
        <taxon>Oomycota</taxon>
        <taxon>Peronosporomycetes</taxon>
        <taxon>Peronosporales</taxon>
        <taxon>Peronosporaceae</taxon>
        <taxon>Phytophthora</taxon>
    </lineage>
</organism>
<dbReference type="EMBL" id="NBNE01001294">
    <property type="protein sequence ID" value="OWZ14630.1"/>
    <property type="molecule type" value="Genomic_DNA"/>
</dbReference>
<protein>
    <recommendedName>
        <fullName evidence="4">Peptidase A2 domain-containing protein</fullName>
    </recommendedName>
</protein>
<evidence type="ECO:0000313" key="3">
    <source>
        <dbReference type="Proteomes" id="UP000198211"/>
    </source>
</evidence>
<comment type="caution">
    <text evidence="2">The sequence shown here is derived from an EMBL/GenBank/DDBJ whole genome shotgun (WGS) entry which is preliminary data.</text>
</comment>
<feature type="region of interest" description="Disordered" evidence="1">
    <location>
        <begin position="21"/>
        <end position="48"/>
    </location>
</feature>
<evidence type="ECO:0008006" key="4">
    <source>
        <dbReference type="Google" id="ProtNLM"/>
    </source>
</evidence>
<dbReference type="Pfam" id="PF13650">
    <property type="entry name" value="Asp_protease_2"/>
    <property type="match status" value="1"/>
</dbReference>
<dbReference type="SUPFAM" id="SSF50630">
    <property type="entry name" value="Acid proteases"/>
    <property type="match status" value="1"/>
</dbReference>
<gene>
    <name evidence="2" type="ORF">PHMEG_00011859</name>
</gene>
<dbReference type="GO" id="GO:0008270">
    <property type="term" value="F:zinc ion binding"/>
    <property type="evidence" value="ECO:0007669"/>
    <property type="project" value="InterPro"/>
</dbReference>
<sequence length="485" mass="54374">MTMEELTQHVLKVMENSGWNKPGYMAHQGKARQSSGHPGSPSPRYDNPDRDMRCGNCNGIGHRAENCWADLVCENCHRTGHPTQLCKTLPCKKCGKFHDGRCEDWEMLESIARLARQGIVKGLPTPMLDRLLAVKADPGDGSLNHLARRMGNPVRDGHGKTPGLCALVYVGPELRTKNQDNQQCMTSMSQDPMSSGLGPSGLLHSDGTYKEFPVEFRLRDGERYGWWTTHQPGKEKRRIATVHRAVNDVRTHVHLDTGASLSTISLDLARKLKLKLDRQNQVKVSGLGGIPTQITANNPEIQGGLHYGIVGGQYWRRIGCVLGMDFMFRAGVRVCVREGLLQLPDEESILLYDESVKIPQSVDLPVTSPEHLYLKPGEHAVVRIQYGHTNPEREVVWAGRGDRWVTKIVYQARFWPVAIRVVNVSKHNVWIDMRTSLARIVRQNKTYSGLKGENRHCENENPCVCAENGIPMANQDYAKTPTRIC</sequence>
<dbReference type="GO" id="GO:0003676">
    <property type="term" value="F:nucleic acid binding"/>
    <property type="evidence" value="ECO:0007669"/>
    <property type="project" value="InterPro"/>
</dbReference>
<dbReference type="SUPFAM" id="SSF57756">
    <property type="entry name" value="Retrovirus zinc finger-like domains"/>
    <property type="match status" value="1"/>
</dbReference>
<accession>A0A225WCS5</accession>
<dbReference type="Proteomes" id="UP000198211">
    <property type="component" value="Unassembled WGS sequence"/>
</dbReference>
<proteinExistence type="predicted"/>
<reference evidence="3" key="1">
    <citation type="submission" date="2017-03" db="EMBL/GenBank/DDBJ databases">
        <title>Phytopthora megakarya and P. palmivora, two closely related causual agents of cacao black pod achieved similar genome size and gene model numbers by different mechanisms.</title>
        <authorList>
            <person name="Ali S."/>
            <person name="Shao J."/>
            <person name="Larry D.J."/>
            <person name="Kronmiller B."/>
            <person name="Shen D."/>
            <person name="Strem M.D."/>
            <person name="Melnick R.L."/>
            <person name="Guiltinan M.J."/>
            <person name="Tyler B.M."/>
            <person name="Meinhardt L.W."/>
            <person name="Bailey B.A."/>
        </authorList>
    </citation>
    <scope>NUCLEOTIDE SEQUENCE [LARGE SCALE GENOMIC DNA]</scope>
    <source>
        <strain evidence="3">zdho120</strain>
    </source>
</reference>
<dbReference type="InterPro" id="IPR036875">
    <property type="entry name" value="Znf_CCHC_sf"/>
</dbReference>
<evidence type="ECO:0000313" key="2">
    <source>
        <dbReference type="EMBL" id="OWZ14630.1"/>
    </source>
</evidence>
<dbReference type="InterPro" id="IPR021109">
    <property type="entry name" value="Peptidase_aspartic_dom_sf"/>
</dbReference>
<dbReference type="OrthoDB" id="128412at2759"/>
<evidence type="ECO:0000256" key="1">
    <source>
        <dbReference type="SAM" id="MobiDB-lite"/>
    </source>
</evidence>
<name>A0A225WCS5_9STRA</name>
<keyword evidence="3" id="KW-1185">Reference proteome</keyword>
<dbReference type="Gene3D" id="2.40.70.10">
    <property type="entry name" value="Acid Proteases"/>
    <property type="match status" value="1"/>
</dbReference>